<feature type="transmembrane region" description="Helical" evidence="1">
    <location>
        <begin position="192"/>
        <end position="211"/>
    </location>
</feature>
<feature type="transmembrane region" description="Helical" evidence="1">
    <location>
        <begin position="150"/>
        <end position="172"/>
    </location>
</feature>
<reference evidence="2 3" key="1">
    <citation type="submission" date="2018-11" db="EMBL/GenBank/DDBJ databases">
        <title>Species Designations Belie Phenotypic and Genotypic Heterogeneity in Oral Streptococci.</title>
        <authorList>
            <person name="Velsko I."/>
        </authorList>
    </citation>
    <scope>NUCLEOTIDE SEQUENCE [LARGE SCALE GENOMIC DNA]</scope>
    <source>
        <strain evidence="2 3">KLC03</strain>
    </source>
</reference>
<dbReference type="InterPro" id="IPR018674">
    <property type="entry name" value="DUF2142_membrane"/>
</dbReference>
<feature type="transmembrane region" description="Helical" evidence="1">
    <location>
        <begin position="350"/>
        <end position="368"/>
    </location>
</feature>
<evidence type="ECO:0000256" key="1">
    <source>
        <dbReference type="SAM" id="Phobius"/>
    </source>
</evidence>
<keyword evidence="1" id="KW-0812">Transmembrane</keyword>
<feature type="transmembrane region" description="Helical" evidence="1">
    <location>
        <begin position="421"/>
        <end position="439"/>
    </location>
</feature>
<keyword evidence="1" id="KW-0472">Membrane</keyword>
<comment type="caution">
    <text evidence="2">The sequence shown here is derived from an EMBL/GenBank/DDBJ whole genome shotgun (WGS) entry which is preliminary data.</text>
</comment>
<feature type="transmembrane region" description="Helical" evidence="1">
    <location>
        <begin position="232"/>
        <end position="257"/>
    </location>
</feature>
<evidence type="ECO:0000313" key="2">
    <source>
        <dbReference type="EMBL" id="RSI10891.1"/>
    </source>
</evidence>
<dbReference type="EMBL" id="RJML01000003">
    <property type="protein sequence ID" value="RSI10891.1"/>
    <property type="molecule type" value="Genomic_DNA"/>
</dbReference>
<sequence length="470" mass="54149">MERIEKLLGIKDKTYARHVFIALCISFLVALGAVLYRNPGSWMDEQSHYYRAIQISNGDVYKNDNGNMALFGGMVSENQQSFMDYFIKNGPNHTFGLYPLSEVGKLQYSEKNRFQAATNAVPYHPLVYFPYVLIALLNKILHLTPATEFIFMRLSGLTFAFFVLILSIRIMPFSKWTIAALSLHPTILLTNSAISADVFTNVSIIFFVACLTKVTYKVAKLKTFQKLDAIQLGISIILVSLAKVPAFLIIISVFPMLYFANKEKLTSRFINFFLLFTLFFSILCSLLLIVLIKDVNTGAYFGRNVNTFKQLSHIFSNIFKFISMYLREIFSYDYTVIQLGYAEEVTYQKPPILVSILYYVAYGLSWLYQEKEYRVTKIDIKKFNLIQIGKIFSFFAIILSTFLILYLQFSLVGSDIIEGVQQRYFIAYSLLLLTFIPNIAKLKRTFLNGIVVVTYFPLVTYIIYFFTQIF</sequence>
<evidence type="ECO:0000313" key="3">
    <source>
        <dbReference type="Proteomes" id="UP000269317"/>
    </source>
</evidence>
<proteinExistence type="predicted"/>
<protein>
    <recommendedName>
        <fullName evidence="4">DUF2142 domain-containing protein</fullName>
    </recommendedName>
</protein>
<feature type="transmembrane region" description="Helical" evidence="1">
    <location>
        <begin position="446"/>
        <end position="466"/>
    </location>
</feature>
<dbReference type="AlphaFoldDB" id="A0A427Z9Z7"/>
<dbReference type="Proteomes" id="UP000269317">
    <property type="component" value="Unassembled WGS sequence"/>
</dbReference>
<keyword evidence="1" id="KW-1133">Transmembrane helix</keyword>
<feature type="transmembrane region" description="Helical" evidence="1">
    <location>
        <begin position="311"/>
        <end position="330"/>
    </location>
</feature>
<feature type="transmembrane region" description="Helical" evidence="1">
    <location>
        <begin position="388"/>
        <end position="409"/>
    </location>
</feature>
<name>A0A427Z9Z7_STRSA</name>
<accession>A0A427Z9Z7</accession>
<feature type="transmembrane region" description="Helical" evidence="1">
    <location>
        <begin position="120"/>
        <end position="138"/>
    </location>
</feature>
<feature type="transmembrane region" description="Helical" evidence="1">
    <location>
        <begin position="269"/>
        <end position="291"/>
    </location>
</feature>
<gene>
    <name evidence="2" type="ORF">D8887_03995</name>
</gene>
<organism evidence="2 3">
    <name type="scientific">Streptococcus sanguinis</name>
    <dbReference type="NCBI Taxonomy" id="1305"/>
    <lineage>
        <taxon>Bacteria</taxon>
        <taxon>Bacillati</taxon>
        <taxon>Bacillota</taxon>
        <taxon>Bacilli</taxon>
        <taxon>Lactobacillales</taxon>
        <taxon>Streptococcaceae</taxon>
        <taxon>Streptococcus</taxon>
    </lineage>
</organism>
<dbReference type="RefSeq" id="WP_125340905.1">
    <property type="nucleotide sequence ID" value="NZ_CP076614.1"/>
</dbReference>
<feature type="transmembrane region" description="Helical" evidence="1">
    <location>
        <begin position="15"/>
        <end position="36"/>
    </location>
</feature>
<dbReference type="Pfam" id="PF09913">
    <property type="entry name" value="DUF2142"/>
    <property type="match status" value="1"/>
</dbReference>
<evidence type="ECO:0008006" key="4">
    <source>
        <dbReference type="Google" id="ProtNLM"/>
    </source>
</evidence>